<dbReference type="AlphaFoldDB" id="A0A1G8HTW8"/>
<feature type="transmembrane region" description="Helical" evidence="1">
    <location>
        <begin position="200"/>
        <end position="221"/>
    </location>
</feature>
<sequence length="346" mass="36343">MGFLPMAVVVVITTVVAGGLIFLLRRLNGMTSDVSIRSGTASQNRGPAASKYRSEARATGAALLIGCSVASLMSLISSWWGQGYGLPFALAGGAGTVVGLLAYSLWPRPAWTAEVGTPVVAELEPRGVTTFARERVFVLPLTAAIMLVLGLLLAGVYSATDEHGLHRVFQRRSLSGWAVENGQVSDVQYNISSSGPFPGWYYGVPMIIGTALMICVVYWSLHRIAAAPRPPSADLFDLDRSLRSLATTFVMAASSSALAFQIAGLGIITGIVLRSSHTDPVPTIDSSLPPGTIAVEPGHSLALTLILVSILVGITAVVLLVKAVTISTNLQSLARTISNPNHEPAR</sequence>
<feature type="transmembrane region" description="Helical" evidence="1">
    <location>
        <begin position="136"/>
        <end position="157"/>
    </location>
</feature>
<name>A0A1G8HTW8_9MICC</name>
<evidence type="ECO:0000313" key="3">
    <source>
        <dbReference type="Proteomes" id="UP000199258"/>
    </source>
</evidence>
<evidence type="ECO:0000256" key="1">
    <source>
        <dbReference type="SAM" id="Phobius"/>
    </source>
</evidence>
<feature type="transmembrane region" description="Helical" evidence="1">
    <location>
        <begin position="6"/>
        <end position="24"/>
    </location>
</feature>
<dbReference type="Proteomes" id="UP000199258">
    <property type="component" value="Unassembled WGS sequence"/>
</dbReference>
<keyword evidence="1" id="KW-1133">Transmembrane helix</keyword>
<keyword evidence="1" id="KW-0812">Transmembrane</keyword>
<feature type="transmembrane region" description="Helical" evidence="1">
    <location>
        <begin position="86"/>
        <end position="106"/>
    </location>
</feature>
<gene>
    <name evidence="2" type="ORF">SAMN04488693_10627</name>
</gene>
<feature type="transmembrane region" description="Helical" evidence="1">
    <location>
        <begin position="61"/>
        <end position="80"/>
    </location>
</feature>
<accession>A0A1G8HTW8</accession>
<evidence type="ECO:0000313" key="2">
    <source>
        <dbReference type="EMBL" id="SDI10117.1"/>
    </source>
</evidence>
<proteinExistence type="predicted"/>
<reference evidence="2 3" key="1">
    <citation type="submission" date="2016-10" db="EMBL/GenBank/DDBJ databases">
        <authorList>
            <person name="de Groot N.N."/>
        </authorList>
    </citation>
    <scope>NUCLEOTIDE SEQUENCE [LARGE SCALE GENOMIC DNA]</scope>
    <source>
        <strain evidence="2 3">NP_1H</strain>
    </source>
</reference>
<dbReference type="EMBL" id="FNDT01000006">
    <property type="protein sequence ID" value="SDI10117.1"/>
    <property type="molecule type" value="Genomic_DNA"/>
</dbReference>
<organism evidence="2 3">
    <name type="scientific">Arthrobacter subterraneus</name>
    <dbReference type="NCBI Taxonomy" id="335973"/>
    <lineage>
        <taxon>Bacteria</taxon>
        <taxon>Bacillati</taxon>
        <taxon>Actinomycetota</taxon>
        <taxon>Actinomycetes</taxon>
        <taxon>Micrococcales</taxon>
        <taxon>Micrococcaceae</taxon>
        <taxon>Arthrobacter</taxon>
    </lineage>
</organism>
<keyword evidence="1" id="KW-0472">Membrane</keyword>
<feature type="transmembrane region" description="Helical" evidence="1">
    <location>
        <begin position="242"/>
        <end position="273"/>
    </location>
</feature>
<protein>
    <submittedName>
        <fullName evidence="2">Uncharacterized protein</fullName>
    </submittedName>
</protein>
<feature type="transmembrane region" description="Helical" evidence="1">
    <location>
        <begin position="301"/>
        <end position="321"/>
    </location>
</feature>
<dbReference type="STRING" id="335973.SAMN04488693_10627"/>
<keyword evidence="3" id="KW-1185">Reference proteome</keyword>